<evidence type="ECO:0000313" key="2">
    <source>
        <dbReference type="EMBL" id="GGP11924.1"/>
    </source>
</evidence>
<dbReference type="Proteomes" id="UP000641206">
    <property type="component" value="Unassembled WGS sequence"/>
</dbReference>
<reference evidence="3" key="1">
    <citation type="journal article" date="2019" name="Int. J. Syst. Evol. Microbiol.">
        <title>The Global Catalogue of Microorganisms (GCM) 10K type strain sequencing project: providing services to taxonomists for standard genome sequencing and annotation.</title>
        <authorList>
            <consortium name="The Broad Institute Genomics Platform"/>
            <consortium name="The Broad Institute Genome Sequencing Center for Infectious Disease"/>
            <person name="Wu L."/>
            <person name="Ma J."/>
        </authorList>
    </citation>
    <scope>NUCLEOTIDE SEQUENCE [LARGE SCALE GENOMIC DNA]</scope>
    <source>
        <strain evidence="3">CGMCC 1.7693</strain>
    </source>
</reference>
<sequence>MTNPFNPNQHMDFYNQQQPQHYQQYPRNYQQPNMGQNSMEQQVLSAVNPVINHGMREAQHLGYPHALREAVAIAYLMGQGQDFQSAWQTVESWWRPQTPAQPGTFY</sequence>
<dbReference type="EMBL" id="BMLW01000007">
    <property type="protein sequence ID" value="GGP11924.1"/>
    <property type="molecule type" value="Genomic_DNA"/>
</dbReference>
<feature type="region of interest" description="Disordered" evidence="1">
    <location>
        <begin position="1"/>
        <end position="22"/>
    </location>
</feature>
<evidence type="ECO:0000313" key="3">
    <source>
        <dbReference type="Proteomes" id="UP000641206"/>
    </source>
</evidence>
<keyword evidence="3" id="KW-1185">Reference proteome</keyword>
<name>A0ABQ2NW37_9BACI</name>
<comment type="caution">
    <text evidence="2">The sequence shown here is derived from an EMBL/GenBank/DDBJ whole genome shotgun (WGS) entry which is preliminary data.</text>
</comment>
<organism evidence="2 3">
    <name type="scientific">Oceanobacillus neutriphilus</name>
    <dbReference type="NCBI Taxonomy" id="531815"/>
    <lineage>
        <taxon>Bacteria</taxon>
        <taxon>Bacillati</taxon>
        <taxon>Bacillota</taxon>
        <taxon>Bacilli</taxon>
        <taxon>Bacillales</taxon>
        <taxon>Bacillaceae</taxon>
        <taxon>Oceanobacillus</taxon>
    </lineage>
</organism>
<accession>A0ABQ2NW37</accession>
<dbReference type="RefSeq" id="WP_139344908.1">
    <property type="nucleotide sequence ID" value="NZ_BMLW01000007.1"/>
</dbReference>
<gene>
    <name evidence="2" type="ORF">GCM10011346_25870</name>
</gene>
<protein>
    <submittedName>
        <fullName evidence="2">Uncharacterized protein</fullName>
    </submittedName>
</protein>
<evidence type="ECO:0000256" key="1">
    <source>
        <dbReference type="SAM" id="MobiDB-lite"/>
    </source>
</evidence>
<proteinExistence type="predicted"/>